<dbReference type="RefSeq" id="WP_070203502.1">
    <property type="nucleotide sequence ID" value="NZ_LJGZ01000100.1"/>
</dbReference>
<accession>A0A1E7LL76</accession>
<dbReference type="EMBL" id="LJGZ01000100">
    <property type="protein sequence ID" value="OEV16924.1"/>
    <property type="molecule type" value="Genomic_DNA"/>
</dbReference>
<keyword evidence="1" id="KW-1133">Transmembrane helix</keyword>
<proteinExistence type="predicted"/>
<gene>
    <name evidence="2" type="ORF">AN221_30080</name>
</gene>
<dbReference type="Proteomes" id="UP000175971">
    <property type="component" value="Unassembled WGS sequence"/>
</dbReference>
<sequence length="119" mass="12304">MDPRTYNALYRPARPASPPRRTPMMVLAVALWLLAATALAGLGFLVGMTALWGAAEGMVMSGLLLRFAAGLGAGAAVLIAVGRAPAVKRMSAEGRSLLLAALACPLALVLVVVLWLHSV</sequence>
<evidence type="ECO:0000256" key="1">
    <source>
        <dbReference type="SAM" id="Phobius"/>
    </source>
</evidence>
<comment type="caution">
    <text evidence="2">The sequence shown here is derived from an EMBL/GenBank/DDBJ whole genome shotgun (WGS) entry which is preliminary data.</text>
</comment>
<dbReference type="AlphaFoldDB" id="A0A1E7LL76"/>
<feature type="transmembrane region" description="Helical" evidence="1">
    <location>
        <begin position="63"/>
        <end position="84"/>
    </location>
</feature>
<protein>
    <submittedName>
        <fullName evidence="2">Uncharacterized protein</fullName>
    </submittedName>
</protein>
<feature type="transmembrane region" description="Helical" evidence="1">
    <location>
        <begin position="96"/>
        <end position="116"/>
    </location>
</feature>
<evidence type="ECO:0000313" key="3">
    <source>
        <dbReference type="Proteomes" id="UP000175971"/>
    </source>
</evidence>
<evidence type="ECO:0000313" key="2">
    <source>
        <dbReference type="EMBL" id="OEV16924.1"/>
    </source>
</evidence>
<name>A0A1E7LL76_9ACTN</name>
<reference evidence="2 3" key="1">
    <citation type="journal article" date="2016" name="Front. Microbiol.">
        <title>Comparative Genomics Analysis of Streptomyces Species Reveals Their Adaptation to the Marine Environment and Their Diversity at the Genomic Level.</title>
        <authorList>
            <person name="Tian X."/>
            <person name="Zhang Z."/>
            <person name="Yang T."/>
            <person name="Chen M."/>
            <person name="Li J."/>
            <person name="Chen F."/>
            <person name="Yang J."/>
            <person name="Li W."/>
            <person name="Zhang B."/>
            <person name="Zhang Z."/>
            <person name="Wu J."/>
            <person name="Zhang C."/>
            <person name="Long L."/>
            <person name="Xiao J."/>
        </authorList>
    </citation>
    <scope>NUCLEOTIDE SEQUENCE [LARGE SCALE GENOMIC DNA]</scope>
    <source>
        <strain evidence="2 3">SCSIO M10372</strain>
    </source>
</reference>
<keyword evidence="1" id="KW-0472">Membrane</keyword>
<organism evidence="2 3">
    <name type="scientific">Streptomyces nanshensis</name>
    <dbReference type="NCBI Taxonomy" id="518642"/>
    <lineage>
        <taxon>Bacteria</taxon>
        <taxon>Bacillati</taxon>
        <taxon>Actinomycetota</taxon>
        <taxon>Actinomycetes</taxon>
        <taxon>Kitasatosporales</taxon>
        <taxon>Streptomycetaceae</taxon>
        <taxon>Streptomyces</taxon>
    </lineage>
</organism>
<keyword evidence="1" id="KW-0812">Transmembrane</keyword>
<keyword evidence="3" id="KW-1185">Reference proteome</keyword>
<dbReference type="PATRIC" id="fig|518642.7.peg.6932"/>